<keyword evidence="17" id="KW-1185">Reference proteome</keyword>
<dbReference type="GO" id="GO:0005737">
    <property type="term" value="C:cytoplasm"/>
    <property type="evidence" value="ECO:0007669"/>
    <property type="project" value="UniProtKB-SubCell"/>
</dbReference>
<dbReference type="AlphaFoldDB" id="A0A9P6PK24"/>
<sequence length="486" mass="53792">MGCVGPKSAIEVRDGMTFLDLSVRQIEVQRLWLAAPQTNINRLFSYQAYRIVPIEIKPTATAHYMSFRQDEEMIVCSRQVNNVHGIAKISMRDFSNNLHEIIPTHSQAIRDVQCYSGDPAVNKSLVLTASMDKTLKVTSVASQHVVLSYDLMAPVWSCCWSMTDPFAIYCSVKANQTSILTFDLRNTKTPVASFSRPALLGHSPIHSMAHIGPSQIQKREGILCGNLEGAFIYNFESHDSYGVLSQESVTSGSQGHDSVSDHERRIPLRFQESSCSSVSFDSVSRQWMASFKFLGKPFTRHVRGKLEQDESNGSLLLKSEINVAGGPPVWVMSRTSVFSRNDGSVHMAAGSEGMAHIWHESSRANSSRSQESTLEATPHGEFSPSLKEDESLERLVIGSSGYEASYGPCPVKDIKAVSVGQHEYVAMLSDRQLELFRWSETRPGGFYASDDDSVGSEDNGERERKGKKRARHEIAAGATVITLDDD</sequence>
<dbReference type="Proteomes" id="UP000726737">
    <property type="component" value="Unassembled WGS sequence"/>
</dbReference>
<accession>A0A9P6PK24</accession>
<feature type="compositionally biased region" description="Acidic residues" evidence="14">
    <location>
        <begin position="449"/>
        <end position="458"/>
    </location>
</feature>
<dbReference type="InterPro" id="IPR037381">
    <property type="entry name" value="RFWD3"/>
</dbReference>
<keyword evidence="7" id="KW-0548">Nucleotidyltransferase</keyword>
<dbReference type="Gene3D" id="2.130.10.10">
    <property type="entry name" value="YVTN repeat-like/Quinoprotein amine dehydrogenase"/>
    <property type="match status" value="1"/>
</dbReference>
<keyword evidence="5" id="KW-0963">Cytoplasm</keyword>
<keyword evidence="9" id="KW-0227">DNA damage</keyword>
<feature type="region of interest" description="Disordered" evidence="14">
    <location>
        <begin position="445"/>
        <end position="471"/>
    </location>
</feature>
<comment type="subcellular location">
    <subcellularLocation>
        <location evidence="2">Cytoplasm</location>
    </subcellularLocation>
    <subcellularLocation>
        <location evidence="13">Nucleus</location>
        <location evidence="13">Nuclear body</location>
    </subcellularLocation>
</comment>
<dbReference type="InterPro" id="IPR029044">
    <property type="entry name" value="Nucleotide-diphossugar_trans"/>
</dbReference>
<evidence type="ECO:0000313" key="17">
    <source>
        <dbReference type="Proteomes" id="UP000726737"/>
    </source>
</evidence>
<keyword evidence="10" id="KW-0833">Ubl conjugation pathway</keyword>
<feature type="compositionally biased region" description="Low complexity" evidence="14">
    <location>
        <begin position="363"/>
        <end position="372"/>
    </location>
</feature>
<dbReference type="Pfam" id="PF01704">
    <property type="entry name" value="UDPGP"/>
    <property type="match status" value="1"/>
</dbReference>
<keyword evidence="11" id="KW-0234">DNA repair</keyword>
<keyword evidence="8" id="KW-0677">Repeat</keyword>
<dbReference type="GO" id="GO:0036297">
    <property type="term" value="P:interstrand cross-link repair"/>
    <property type="evidence" value="ECO:0007669"/>
    <property type="project" value="InterPro"/>
</dbReference>
<organism evidence="16 17">
    <name type="scientific">Mortierella polycephala</name>
    <dbReference type="NCBI Taxonomy" id="41804"/>
    <lineage>
        <taxon>Eukaryota</taxon>
        <taxon>Fungi</taxon>
        <taxon>Fungi incertae sedis</taxon>
        <taxon>Mucoromycota</taxon>
        <taxon>Mortierellomycotina</taxon>
        <taxon>Mortierellomycetes</taxon>
        <taxon>Mortierellales</taxon>
        <taxon>Mortierellaceae</taxon>
        <taxon>Mortierella</taxon>
    </lineage>
</organism>
<evidence type="ECO:0000256" key="8">
    <source>
        <dbReference type="ARBA" id="ARBA00022737"/>
    </source>
</evidence>
<evidence type="ECO:0000259" key="15">
    <source>
        <dbReference type="Pfam" id="PF23419"/>
    </source>
</evidence>
<dbReference type="Gene3D" id="3.90.550.10">
    <property type="entry name" value="Spore Coat Polysaccharide Biosynthesis Protein SpsA, Chain A"/>
    <property type="match status" value="1"/>
</dbReference>
<dbReference type="InterPro" id="IPR002618">
    <property type="entry name" value="UDPGP_fam"/>
</dbReference>
<feature type="domain" description="E3 ubiquitin-protein ligase RFWD3-like WD40" evidence="15">
    <location>
        <begin position="54"/>
        <end position="362"/>
    </location>
</feature>
<dbReference type="EMBL" id="JAAAJA010001436">
    <property type="protein sequence ID" value="KAG0247366.1"/>
    <property type="molecule type" value="Genomic_DNA"/>
</dbReference>
<evidence type="ECO:0000256" key="14">
    <source>
        <dbReference type="SAM" id="MobiDB-lite"/>
    </source>
</evidence>
<evidence type="ECO:0000256" key="12">
    <source>
        <dbReference type="ARBA" id="ARBA00023242"/>
    </source>
</evidence>
<evidence type="ECO:0000256" key="7">
    <source>
        <dbReference type="ARBA" id="ARBA00022695"/>
    </source>
</evidence>
<dbReference type="PANTHER" id="PTHR16047:SF7">
    <property type="entry name" value="E3 UBIQUITIN-PROTEIN LIGASE RFWD3"/>
    <property type="match status" value="1"/>
</dbReference>
<feature type="region of interest" description="Disordered" evidence="14">
    <location>
        <begin position="360"/>
        <end position="386"/>
    </location>
</feature>
<dbReference type="SUPFAM" id="SSF50978">
    <property type="entry name" value="WD40 repeat-like"/>
    <property type="match status" value="1"/>
</dbReference>
<evidence type="ECO:0000256" key="3">
    <source>
        <dbReference type="ARBA" id="ARBA00004906"/>
    </source>
</evidence>
<keyword evidence="12" id="KW-0539">Nucleus</keyword>
<dbReference type="Pfam" id="PF23419">
    <property type="entry name" value="WD40_RFWD3"/>
    <property type="match status" value="1"/>
</dbReference>
<dbReference type="PANTHER" id="PTHR16047">
    <property type="entry name" value="RFWD3 PROTEIN"/>
    <property type="match status" value="1"/>
</dbReference>
<dbReference type="InterPro" id="IPR015943">
    <property type="entry name" value="WD40/YVTN_repeat-like_dom_sf"/>
</dbReference>
<evidence type="ECO:0000256" key="10">
    <source>
        <dbReference type="ARBA" id="ARBA00022786"/>
    </source>
</evidence>
<evidence type="ECO:0000256" key="1">
    <source>
        <dbReference type="ARBA" id="ARBA00000900"/>
    </source>
</evidence>
<comment type="pathway">
    <text evidence="3">Protein modification; protein ubiquitination.</text>
</comment>
<proteinExistence type="predicted"/>
<evidence type="ECO:0000256" key="2">
    <source>
        <dbReference type="ARBA" id="ARBA00004496"/>
    </source>
</evidence>
<dbReference type="OrthoDB" id="8062037at2759"/>
<dbReference type="GO" id="GO:0070569">
    <property type="term" value="F:uridylyltransferase activity"/>
    <property type="evidence" value="ECO:0007669"/>
    <property type="project" value="InterPro"/>
</dbReference>
<evidence type="ECO:0000313" key="16">
    <source>
        <dbReference type="EMBL" id="KAG0247366.1"/>
    </source>
</evidence>
<dbReference type="GO" id="GO:0061630">
    <property type="term" value="F:ubiquitin protein ligase activity"/>
    <property type="evidence" value="ECO:0007669"/>
    <property type="project" value="UniProtKB-EC"/>
</dbReference>
<comment type="caution">
    <text evidence="16">The sequence shown here is derived from an EMBL/GenBank/DDBJ whole genome shotgun (WGS) entry which is preliminary data.</text>
</comment>
<evidence type="ECO:0000256" key="13">
    <source>
        <dbReference type="ARBA" id="ARBA00034306"/>
    </source>
</evidence>
<evidence type="ECO:0000256" key="6">
    <source>
        <dbReference type="ARBA" id="ARBA00022679"/>
    </source>
</evidence>
<gene>
    <name evidence="16" type="primary">RFWD3</name>
    <name evidence="16" type="ORF">BG011_001613</name>
</gene>
<evidence type="ECO:0000256" key="11">
    <source>
        <dbReference type="ARBA" id="ARBA00023204"/>
    </source>
</evidence>
<dbReference type="GO" id="GO:0016567">
    <property type="term" value="P:protein ubiquitination"/>
    <property type="evidence" value="ECO:0007669"/>
    <property type="project" value="InterPro"/>
</dbReference>
<dbReference type="EC" id="2.3.2.27" evidence="4"/>
<evidence type="ECO:0000256" key="5">
    <source>
        <dbReference type="ARBA" id="ARBA00022490"/>
    </source>
</evidence>
<protein>
    <recommendedName>
        <fullName evidence="4">RING-type E3 ubiquitin transferase</fullName>
        <ecNumber evidence="4">2.3.2.27</ecNumber>
    </recommendedName>
</protein>
<name>A0A9P6PK24_9FUNG</name>
<evidence type="ECO:0000256" key="4">
    <source>
        <dbReference type="ARBA" id="ARBA00012483"/>
    </source>
</evidence>
<dbReference type="InterPro" id="IPR056527">
    <property type="entry name" value="WD40_RFWD3"/>
</dbReference>
<dbReference type="InterPro" id="IPR036322">
    <property type="entry name" value="WD40_repeat_dom_sf"/>
</dbReference>
<keyword evidence="6" id="KW-0808">Transferase</keyword>
<evidence type="ECO:0000256" key="9">
    <source>
        <dbReference type="ARBA" id="ARBA00022763"/>
    </source>
</evidence>
<comment type="catalytic activity">
    <reaction evidence="1">
        <text>S-ubiquitinyl-[E2 ubiquitin-conjugating enzyme]-L-cysteine + [acceptor protein]-L-lysine = [E2 ubiquitin-conjugating enzyme]-L-cysteine + N(6)-ubiquitinyl-[acceptor protein]-L-lysine.</text>
        <dbReference type="EC" id="2.3.2.27"/>
    </reaction>
</comment>
<reference evidence="16" key="1">
    <citation type="journal article" date="2020" name="Fungal Divers.">
        <title>Resolving the Mortierellaceae phylogeny through synthesis of multi-gene phylogenetics and phylogenomics.</title>
        <authorList>
            <person name="Vandepol N."/>
            <person name="Liber J."/>
            <person name="Desiro A."/>
            <person name="Na H."/>
            <person name="Kennedy M."/>
            <person name="Barry K."/>
            <person name="Grigoriev I.V."/>
            <person name="Miller A.N."/>
            <person name="O'Donnell K."/>
            <person name="Stajich J.E."/>
            <person name="Bonito G."/>
        </authorList>
    </citation>
    <scope>NUCLEOTIDE SEQUENCE</scope>
    <source>
        <strain evidence="16">KOD948</strain>
    </source>
</reference>
<dbReference type="GO" id="GO:0016604">
    <property type="term" value="C:nuclear body"/>
    <property type="evidence" value="ECO:0007669"/>
    <property type="project" value="UniProtKB-SubCell"/>
</dbReference>